<evidence type="ECO:0000256" key="1">
    <source>
        <dbReference type="ARBA" id="ARBA00022714"/>
    </source>
</evidence>
<keyword evidence="4" id="KW-0411">Iron-sulfur</keyword>
<evidence type="ECO:0000256" key="2">
    <source>
        <dbReference type="ARBA" id="ARBA00022723"/>
    </source>
</evidence>
<gene>
    <name evidence="7" type="ORF">K1J50_16555</name>
</gene>
<dbReference type="Pfam" id="PF09360">
    <property type="entry name" value="zf-CDGSH"/>
    <property type="match status" value="2"/>
</dbReference>
<keyword evidence="2" id="KW-0479">Metal-binding</keyword>
<keyword evidence="3" id="KW-0408">Iron</keyword>
<dbReference type="PANTHER" id="PTHR46491">
    <property type="entry name" value="CDGSH IRON SULFUR DOMAIN PROTEIN HOMOLOG"/>
    <property type="match status" value="1"/>
</dbReference>
<dbReference type="Proteomes" id="UP001519924">
    <property type="component" value="Unassembled WGS sequence"/>
</dbReference>
<feature type="domain" description="Iron-binding zinc finger CDGSH type" evidence="6">
    <location>
        <begin position="19"/>
        <end position="63"/>
    </location>
</feature>
<comment type="caution">
    <text evidence="7">The sequence shown here is derived from an EMBL/GenBank/DDBJ whole genome shotgun (WGS) entry which is preliminary data.</text>
</comment>
<dbReference type="SMART" id="SM00704">
    <property type="entry name" value="ZnF_CDGSH"/>
    <property type="match status" value="2"/>
</dbReference>
<accession>A0ABS7F645</accession>
<dbReference type="EMBL" id="JAHZUY010000069">
    <property type="protein sequence ID" value="MBW8271096.1"/>
    <property type="molecule type" value="Genomic_DNA"/>
</dbReference>
<protein>
    <submittedName>
        <fullName evidence="7">CDGSH iron-sulfur domain-containing protein</fullName>
    </submittedName>
</protein>
<feature type="region of interest" description="Disordered" evidence="5">
    <location>
        <begin position="48"/>
        <end position="95"/>
    </location>
</feature>
<organism evidence="7 8">
    <name type="scientific">Caldovatus aquaticus</name>
    <dbReference type="NCBI Taxonomy" id="2865671"/>
    <lineage>
        <taxon>Bacteria</taxon>
        <taxon>Pseudomonadati</taxon>
        <taxon>Pseudomonadota</taxon>
        <taxon>Alphaproteobacteria</taxon>
        <taxon>Acetobacterales</taxon>
        <taxon>Roseomonadaceae</taxon>
        <taxon>Caldovatus</taxon>
    </lineage>
</organism>
<dbReference type="InterPro" id="IPR018967">
    <property type="entry name" value="FeS-contain_CDGSH-typ"/>
</dbReference>
<evidence type="ECO:0000313" key="8">
    <source>
        <dbReference type="Proteomes" id="UP001519924"/>
    </source>
</evidence>
<evidence type="ECO:0000313" key="7">
    <source>
        <dbReference type="EMBL" id="MBW8271096.1"/>
    </source>
</evidence>
<evidence type="ECO:0000256" key="3">
    <source>
        <dbReference type="ARBA" id="ARBA00023004"/>
    </source>
</evidence>
<dbReference type="InterPro" id="IPR042216">
    <property type="entry name" value="MitoNEET_CISD"/>
</dbReference>
<feature type="domain" description="Iron-binding zinc finger CDGSH type" evidence="6">
    <location>
        <begin position="96"/>
        <end position="139"/>
    </location>
</feature>
<keyword evidence="1" id="KW-0001">2Fe-2S</keyword>
<evidence type="ECO:0000256" key="5">
    <source>
        <dbReference type="SAM" id="MobiDB-lite"/>
    </source>
</evidence>
<dbReference type="PANTHER" id="PTHR46491:SF3">
    <property type="entry name" value="CDGSH IRON-SULFUR DOMAIN-CONTAINING PROTEIN 3, MITOCHONDRIAL"/>
    <property type="match status" value="1"/>
</dbReference>
<evidence type="ECO:0000256" key="4">
    <source>
        <dbReference type="ARBA" id="ARBA00023014"/>
    </source>
</evidence>
<dbReference type="InterPro" id="IPR052950">
    <property type="entry name" value="CISD"/>
</dbReference>
<dbReference type="RefSeq" id="WP_220118873.1">
    <property type="nucleotide sequence ID" value="NZ_JAHZUY010000069.1"/>
</dbReference>
<keyword evidence="8" id="KW-1185">Reference proteome</keyword>
<feature type="compositionally biased region" description="Low complexity" evidence="5">
    <location>
        <begin position="69"/>
        <end position="84"/>
    </location>
</feature>
<evidence type="ECO:0000259" key="6">
    <source>
        <dbReference type="SMART" id="SM00704"/>
    </source>
</evidence>
<reference evidence="7 8" key="1">
    <citation type="submission" date="2021-08" db="EMBL/GenBank/DDBJ databases">
        <title>Caldovatus sediminis gen. nov., sp. nov., a moderately thermophilic bacterium isolated from a hot spring.</title>
        <authorList>
            <person name="Hu C.-J."/>
            <person name="Li W.-J."/>
            <person name="Xian W.-D."/>
        </authorList>
    </citation>
    <scope>NUCLEOTIDE SEQUENCE [LARGE SCALE GENOMIC DNA]</scope>
    <source>
        <strain evidence="7 8">SYSU G05006</strain>
    </source>
</reference>
<sequence length="141" mass="14861">MSAATTAPPPRNTVRLLADGPLELRGELRLRGEPIGSEAWLCRCGRSQNKPHCDGSHRSAGRPLPGDCAPRGEAAAAAGEGPLEIEPRPNGPNRITGPFALLNAKGEVIERLTQGVFCRCGESKKAPYCDGSHRAIGFVAP</sequence>
<proteinExistence type="predicted"/>
<name>A0ABS7F645_9PROT</name>
<dbReference type="Gene3D" id="3.40.5.90">
    <property type="entry name" value="CDGSH iron-sulfur domain, mitoNEET-type"/>
    <property type="match status" value="2"/>
</dbReference>